<protein>
    <submittedName>
        <fullName evidence="2">Osmotically inducible protein C</fullName>
    </submittedName>
</protein>
<dbReference type="RefSeq" id="WP_189499169.1">
    <property type="nucleotide sequence ID" value="NZ_BMZH01000013.1"/>
</dbReference>
<dbReference type="InterPro" id="IPR029058">
    <property type="entry name" value="AB_hydrolase_fold"/>
</dbReference>
<dbReference type="Proteomes" id="UP000634004">
    <property type="component" value="Unassembled WGS sequence"/>
</dbReference>
<dbReference type="Pfam" id="PF12146">
    <property type="entry name" value="Hydrolase_4"/>
    <property type="match status" value="1"/>
</dbReference>
<reference evidence="2" key="2">
    <citation type="submission" date="2020-09" db="EMBL/GenBank/DDBJ databases">
        <authorList>
            <person name="Sun Q."/>
            <person name="Kim S."/>
        </authorList>
    </citation>
    <scope>NUCLEOTIDE SEQUENCE</scope>
    <source>
        <strain evidence="2">KCTC 32513</strain>
    </source>
</reference>
<dbReference type="Gene3D" id="3.40.50.1820">
    <property type="entry name" value="alpha/beta hydrolase"/>
    <property type="match status" value="1"/>
</dbReference>
<dbReference type="InterPro" id="IPR036102">
    <property type="entry name" value="OsmC/Ohrsf"/>
</dbReference>
<dbReference type="EMBL" id="BMZH01000013">
    <property type="protein sequence ID" value="GHB02132.1"/>
    <property type="molecule type" value="Genomic_DNA"/>
</dbReference>
<dbReference type="InterPro" id="IPR015946">
    <property type="entry name" value="KH_dom-like_a/b"/>
</dbReference>
<evidence type="ECO:0000313" key="3">
    <source>
        <dbReference type="Proteomes" id="UP000634004"/>
    </source>
</evidence>
<comment type="caution">
    <text evidence="2">The sequence shown here is derived from an EMBL/GenBank/DDBJ whole genome shotgun (WGS) entry which is preliminary data.</text>
</comment>
<name>A0A8J3CS70_9PROT</name>
<dbReference type="Pfam" id="PF02566">
    <property type="entry name" value="OsmC"/>
    <property type="match status" value="1"/>
</dbReference>
<dbReference type="Gene3D" id="3.30.300.20">
    <property type="match status" value="1"/>
</dbReference>
<keyword evidence="3" id="KW-1185">Reference proteome</keyword>
<accession>A0A8J3CS70</accession>
<dbReference type="InterPro" id="IPR022742">
    <property type="entry name" value="Hydrolase_4"/>
</dbReference>
<dbReference type="PANTHER" id="PTHR39624:SF2">
    <property type="entry name" value="OSMC-LIKE PROTEIN"/>
    <property type="match status" value="1"/>
</dbReference>
<dbReference type="SUPFAM" id="SSF53474">
    <property type="entry name" value="alpha/beta-Hydrolases"/>
    <property type="match status" value="1"/>
</dbReference>
<organism evidence="2 3">
    <name type="scientific">Algimonas arctica</name>
    <dbReference type="NCBI Taxonomy" id="1479486"/>
    <lineage>
        <taxon>Bacteria</taxon>
        <taxon>Pseudomonadati</taxon>
        <taxon>Pseudomonadota</taxon>
        <taxon>Alphaproteobacteria</taxon>
        <taxon>Maricaulales</taxon>
        <taxon>Robiginitomaculaceae</taxon>
        <taxon>Algimonas</taxon>
    </lineage>
</organism>
<dbReference type="SUPFAM" id="SSF82784">
    <property type="entry name" value="OsmC-like"/>
    <property type="match status" value="1"/>
</dbReference>
<sequence length="403" mass="43318">MQTRVKFESKKGFHLSGILHQPDVIDVQAYAILAHCFTCTKSLTAGQNIAETLSSNGIATLRFDFTGLGASKGQFAETSFSTNVDDLQSAAAFLTDNYAAPQIMVGHSLGGTAVLAAAANIGTVKAVATIGSPASPDHILHMLEDRLDDIASAEETTVTLAGREFKFKQCFVDDVRNYELDIGTLGKAIMVLHAPFDDTVPISEATKIFIAAKHPKSFMSLDKADHLLSRAEDSLYAGDVIASWAKRFIVLDANAKTSDPDGGVTVTGETSNGFYSIVQAGVHRFIADEPLSYGGTNKGPTPYDYLGAALGACTSMTLNGYARRKTMTVSQVSVNVSHTRIHAKDCDTCETSDGKVDQFTRVISIIGDITDAERKRMLEIADKCPVHRTLENEIRIVTKLSAL</sequence>
<reference evidence="2" key="1">
    <citation type="journal article" date="2014" name="Int. J. Syst. Evol. Microbiol.">
        <title>Complete genome sequence of Corynebacterium casei LMG S-19264T (=DSM 44701T), isolated from a smear-ripened cheese.</title>
        <authorList>
            <consortium name="US DOE Joint Genome Institute (JGI-PGF)"/>
            <person name="Walter F."/>
            <person name="Albersmeier A."/>
            <person name="Kalinowski J."/>
            <person name="Ruckert C."/>
        </authorList>
    </citation>
    <scope>NUCLEOTIDE SEQUENCE</scope>
    <source>
        <strain evidence="2">KCTC 32513</strain>
    </source>
</reference>
<evidence type="ECO:0000259" key="1">
    <source>
        <dbReference type="Pfam" id="PF12146"/>
    </source>
</evidence>
<dbReference type="PANTHER" id="PTHR39624">
    <property type="entry name" value="PROTEIN INVOLVED IN RIMO-MEDIATED BETA-METHYLTHIOLATION OF RIBOSOMAL PROTEIN S12 YCAO"/>
    <property type="match status" value="1"/>
</dbReference>
<dbReference type="InterPro" id="IPR003718">
    <property type="entry name" value="OsmC/Ohr_fam"/>
</dbReference>
<proteinExistence type="predicted"/>
<dbReference type="AlphaFoldDB" id="A0A8J3CS70"/>
<gene>
    <name evidence="2" type="ORF">GCM10009069_26150</name>
</gene>
<feature type="domain" description="Serine aminopeptidase S33" evidence="1">
    <location>
        <begin position="47"/>
        <end position="128"/>
    </location>
</feature>
<evidence type="ECO:0000313" key="2">
    <source>
        <dbReference type="EMBL" id="GHB02132.1"/>
    </source>
</evidence>